<dbReference type="InterPro" id="IPR016177">
    <property type="entry name" value="DNA-bd_dom_sf"/>
</dbReference>
<reference evidence="8 9" key="1">
    <citation type="journal article" date="2023" name="Hortic Res">
        <title>Pangenome of water caltrop reveals structural variations and asymmetric subgenome divergence after allopolyploidization.</title>
        <authorList>
            <person name="Zhang X."/>
            <person name="Chen Y."/>
            <person name="Wang L."/>
            <person name="Yuan Y."/>
            <person name="Fang M."/>
            <person name="Shi L."/>
            <person name="Lu R."/>
            <person name="Comes H.P."/>
            <person name="Ma Y."/>
            <person name="Chen Y."/>
            <person name="Huang G."/>
            <person name="Zhou Y."/>
            <person name="Zheng Z."/>
            <person name="Qiu Y."/>
        </authorList>
    </citation>
    <scope>NUCLEOTIDE SEQUENCE [LARGE SCALE GENOMIC DNA]</scope>
    <source>
        <strain evidence="8">F231</strain>
    </source>
</reference>
<feature type="region of interest" description="Disordered" evidence="6">
    <location>
        <begin position="61"/>
        <end position="98"/>
    </location>
</feature>
<dbReference type="Proteomes" id="UP001346149">
    <property type="component" value="Unassembled WGS sequence"/>
</dbReference>
<evidence type="ECO:0000313" key="8">
    <source>
        <dbReference type="EMBL" id="KAK4791678.1"/>
    </source>
</evidence>
<dbReference type="InterPro" id="IPR036955">
    <property type="entry name" value="AP2/ERF_dom_sf"/>
</dbReference>
<protein>
    <recommendedName>
        <fullName evidence="7">AP2/ERF domain-containing protein</fullName>
    </recommendedName>
</protein>
<keyword evidence="3" id="KW-0238">DNA-binding</keyword>
<dbReference type="Gene3D" id="3.30.730.10">
    <property type="entry name" value="AP2/ERF domain"/>
    <property type="match status" value="1"/>
</dbReference>
<comment type="subcellular location">
    <subcellularLocation>
        <location evidence="1">Nucleus</location>
    </subcellularLocation>
</comment>
<evidence type="ECO:0000256" key="2">
    <source>
        <dbReference type="ARBA" id="ARBA00023015"/>
    </source>
</evidence>
<sequence length="201" mass="21979">MLGTQEEAAEAYDIAAIKFRGTNAVTNFDITRYDVEKIMANETLLAGDLARRNREIGFCGDHSNHRSPLADGLGLHQRNDRDGTSQETETETESESQQLCTGYHVALSSSDAAPDSNELTGNPAKIRMQFSIPSSMDTTLNASQKGRQERNIVVRSLAQESSSNGVSTTRRNGNPWTSALQVRPDAAPPHDLPIFASWTDL</sequence>
<evidence type="ECO:0000256" key="6">
    <source>
        <dbReference type="SAM" id="MobiDB-lite"/>
    </source>
</evidence>
<dbReference type="PANTHER" id="PTHR32467:SF235">
    <property type="entry name" value="AP2_ERF DOMAIN-CONTAINING PROTEIN"/>
    <property type="match status" value="1"/>
</dbReference>
<keyword evidence="4" id="KW-0804">Transcription</keyword>
<dbReference type="PANTHER" id="PTHR32467">
    <property type="entry name" value="AP2-LIKE ETHYLENE-RESPONSIVE TRANSCRIPTION FACTOR"/>
    <property type="match status" value="1"/>
</dbReference>
<dbReference type="GO" id="GO:0003700">
    <property type="term" value="F:DNA-binding transcription factor activity"/>
    <property type="evidence" value="ECO:0007669"/>
    <property type="project" value="InterPro"/>
</dbReference>
<accession>A0AAN7M4V0</accession>
<evidence type="ECO:0000256" key="5">
    <source>
        <dbReference type="ARBA" id="ARBA00023242"/>
    </source>
</evidence>
<evidence type="ECO:0000256" key="4">
    <source>
        <dbReference type="ARBA" id="ARBA00023163"/>
    </source>
</evidence>
<organism evidence="8 9">
    <name type="scientific">Trapa natans</name>
    <name type="common">Water chestnut</name>
    <dbReference type="NCBI Taxonomy" id="22666"/>
    <lineage>
        <taxon>Eukaryota</taxon>
        <taxon>Viridiplantae</taxon>
        <taxon>Streptophyta</taxon>
        <taxon>Embryophyta</taxon>
        <taxon>Tracheophyta</taxon>
        <taxon>Spermatophyta</taxon>
        <taxon>Magnoliopsida</taxon>
        <taxon>eudicotyledons</taxon>
        <taxon>Gunneridae</taxon>
        <taxon>Pentapetalae</taxon>
        <taxon>rosids</taxon>
        <taxon>malvids</taxon>
        <taxon>Myrtales</taxon>
        <taxon>Lythraceae</taxon>
        <taxon>Trapa</taxon>
    </lineage>
</organism>
<evidence type="ECO:0000313" key="9">
    <source>
        <dbReference type="Proteomes" id="UP001346149"/>
    </source>
</evidence>
<proteinExistence type="predicted"/>
<dbReference type="InterPro" id="IPR001471">
    <property type="entry name" value="AP2/ERF_dom"/>
</dbReference>
<dbReference type="PROSITE" id="PS51032">
    <property type="entry name" value="AP2_ERF"/>
    <property type="match status" value="1"/>
</dbReference>
<keyword evidence="2" id="KW-0805">Transcription regulation</keyword>
<dbReference type="EMBL" id="JAXQNO010000009">
    <property type="protein sequence ID" value="KAK4791678.1"/>
    <property type="molecule type" value="Genomic_DNA"/>
</dbReference>
<dbReference type="SMART" id="SM00380">
    <property type="entry name" value="AP2"/>
    <property type="match status" value="1"/>
</dbReference>
<dbReference type="GO" id="GO:0003677">
    <property type="term" value="F:DNA binding"/>
    <property type="evidence" value="ECO:0007669"/>
    <property type="project" value="UniProtKB-KW"/>
</dbReference>
<gene>
    <name evidence="8" type="ORF">SAY86_032091</name>
</gene>
<evidence type="ECO:0000256" key="1">
    <source>
        <dbReference type="ARBA" id="ARBA00004123"/>
    </source>
</evidence>
<evidence type="ECO:0000256" key="3">
    <source>
        <dbReference type="ARBA" id="ARBA00023125"/>
    </source>
</evidence>
<dbReference type="AlphaFoldDB" id="A0AAN7M4V0"/>
<feature type="domain" description="AP2/ERF" evidence="7">
    <location>
        <begin position="1"/>
        <end position="29"/>
    </location>
</feature>
<keyword evidence="5" id="KW-0539">Nucleus</keyword>
<dbReference type="GO" id="GO:0005634">
    <property type="term" value="C:nucleus"/>
    <property type="evidence" value="ECO:0007669"/>
    <property type="project" value="UniProtKB-SubCell"/>
</dbReference>
<comment type="caution">
    <text evidence="8">The sequence shown here is derived from an EMBL/GenBank/DDBJ whole genome shotgun (WGS) entry which is preliminary data.</text>
</comment>
<dbReference type="SUPFAM" id="SSF54171">
    <property type="entry name" value="DNA-binding domain"/>
    <property type="match status" value="1"/>
</dbReference>
<evidence type="ECO:0000259" key="7">
    <source>
        <dbReference type="PROSITE" id="PS51032"/>
    </source>
</evidence>
<name>A0AAN7M4V0_TRANT</name>
<keyword evidence="9" id="KW-1185">Reference proteome</keyword>